<feature type="non-terminal residue" evidence="1">
    <location>
        <position position="1"/>
    </location>
</feature>
<proteinExistence type="predicted"/>
<reference evidence="1" key="1">
    <citation type="submission" date="2018-05" db="EMBL/GenBank/DDBJ databases">
        <authorList>
            <person name="Lanie J.A."/>
            <person name="Ng W.-L."/>
            <person name="Kazmierczak K.M."/>
            <person name="Andrzejewski T.M."/>
            <person name="Davidsen T.M."/>
            <person name="Wayne K.J."/>
            <person name="Tettelin H."/>
            <person name="Glass J.I."/>
            <person name="Rusch D."/>
            <person name="Podicherti R."/>
            <person name="Tsui H.-C.T."/>
            <person name="Winkler M.E."/>
        </authorList>
    </citation>
    <scope>NUCLEOTIDE SEQUENCE</scope>
</reference>
<dbReference type="EMBL" id="UINC01165879">
    <property type="protein sequence ID" value="SVD67523.1"/>
    <property type="molecule type" value="Genomic_DNA"/>
</dbReference>
<sequence length="35" mass="3914">VGGISCPSCSRKLGYYLIWTVLRTLVRWQKTAVTG</sequence>
<gene>
    <name evidence="1" type="ORF">METZ01_LOCUS420377</name>
</gene>
<protein>
    <submittedName>
        <fullName evidence="1">Uncharacterized protein</fullName>
    </submittedName>
</protein>
<feature type="non-terminal residue" evidence="1">
    <location>
        <position position="35"/>
    </location>
</feature>
<accession>A0A382X977</accession>
<organism evidence="1">
    <name type="scientific">marine metagenome</name>
    <dbReference type="NCBI Taxonomy" id="408172"/>
    <lineage>
        <taxon>unclassified sequences</taxon>
        <taxon>metagenomes</taxon>
        <taxon>ecological metagenomes</taxon>
    </lineage>
</organism>
<dbReference type="AlphaFoldDB" id="A0A382X977"/>
<name>A0A382X977_9ZZZZ</name>
<evidence type="ECO:0000313" key="1">
    <source>
        <dbReference type="EMBL" id="SVD67523.1"/>
    </source>
</evidence>